<gene>
    <name evidence="3" type="ORF">K504DRAFT_506813</name>
</gene>
<organism evidence="3 4">
    <name type="scientific">Pleomassaria siparia CBS 279.74</name>
    <dbReference type="NCBI Taxonomy" id="1314801"/>
    <lineage>
        <taxon>Eukaryota</taxon>
        <taxon>Fungi</taxon>
        <taxon>Dikarya</taxon>
        <taxon>Ascomycota</taxon>
        <taxon>Pezizomycotina</taxon>
        <taxon>Dothideomycetes</taxon>
        <taxon>Pleosporomycetidae</taxon>
        <taxon>Pleosporales</taxon>
        <taxon>Pleomassariaceae</taxon>
        <taxon>Pleomassaria</taxon>
    </lineage>
</organism>
<keyword evidence="1" id="KW-0175">Coiled coil</keyword>
<protein>
    <submittedName>
        <fullName evidence="3">Uncharacterized protein</fullName>
    </submittedName>
</protein>
<dbReference type="EMBL" id="MU005781">
    <property type="protein sequence ID" value="KAF2704851.1"/>
    <property type="molecule type" value="Genomic_DNA"/>
</dbReference>
<name>A0A6G1JXA6_9PLEO</name>
<reference evidence="3" key="1">
    <citation type="journal article" date="2020" name="Stud. Mycol.">
        <title>101 Dothideomycetes genomes: a test case for predicting lifestyles and emergence of pathogens.</title>
        <authorList>
            <person name="Haridas S."/>
            <person name="Albert R."/>
            <person name="Binder M."/>
            <person name="Bloem J."/>
            <person name="Labutti K."/>
            <person name="Salamov A."/>
            <person name="Andreopoulos B."/>
            <person name="Baker S."/>
            <person name="Barry K."/>
            <person name="Bills G."/>
            <person name="Bluhm B."/>
            <person name="Cannon C."/>
            <person name="Castanera R."/>
            <person name="Culley D."/>
            <person name="Daum C."/>
            <person name="Ezra D."/>
            <person name="Gonzalez J."/>
            <person name="Henrissat B."/>
            <person name="Kuo A."/>
            <person name="Liang C."/>
            <person name="Lipzen A."/>
            <person name="Lutzoni F."/>
            <person name="Magnuson J."/>
            <person name="Mondo S."/>
            <person name="Nolan M."/>
            <person name="Ohm R."/>
            <person name="Pangilinan J."/>
            <person name="Park H.-J."/>
            <person name="Ramirez L."/>
            <person name="Alfaro M."/>
            <person name="Sun H."/>
            <person name="Tritt A."/>
            <person name="Yoshinaga Y."/>
            <person name="Zwiers L.-H."/>
            <person name="Turgeon B."/>
            <person name="Goodwin S."/>
            <person name="Spatafora J."/>
            <person name="Crous P."/>
            <person name="Grigoriev I."/>
        </authorList>
    </citation>
    <scope>NUCLEOTIDE SEQUENCE</scope>
    <source>
        <strain evidence="3">CBS 279.74</strain>
    </source>
</reference>
<evidence type="ECO:0000313" key="4">
    <source>
        <dbReference type="Proteomes" id="UP000799428"/>
    </source>
</evidence>
<evidence type="ECO:0000256" key="2">
    <source>
        <dbReference type="SAM" id="MobiDB-lite"/>
    </source>
</evidence>
<feature type="compositionally biased region" description="Polar residues" evidence="2">
    <location>
        <begin position="628"/>
        <end position="643"/>
    </location>
</feature>
<accession>A0A6G1JXA6</accession>
<feature type="compositionally biased region" description="Polar residues" evidence="2">
    <location>
        <begin position="590"/>
        <end position="617"/>
    </location>
</feature>
<evidence type="ECO:0000313" key="3">
    <source>
        <dbReference type="EMBL" id="KAF2704851.1"/>
    </source>
</evidence>
<dbReference type="Proteomes" id="UP000799428">
    <property type="component" value="Unassembled WGS sequence"/>
</dbReference>
<keyword evidence="4" id="KW-1185">Reference proteome</keyword>
<feature type="coiled-coil region" evidence="1">
    <location>
        <begin position="829"/>
        <end position="869"/>
    </location>
</feature>
<proteinExistence type="predicted"/>
<sequence length="870" mass="97652">MGSHGRIFSLLDKRYLEQVSDITGNALPIPTLLPYNEYPFPILVYKMDTDPSLFLALMQDFTDRTSRELDTELWAWVMQWEVSNPPNTKVSGTGNTPAFKRLRTDVPSPNPPPIPSLPEQTPPPVLSVTRRYLNDQLLVEDDMMRILFDIVAIESSLVPNFMEFLYQWVDYYEGDGKALQAAVRREIPSLWDFECHPRELSTTTNKGGEKMPAVRAKPDLAAFEKLVRDSERRQYGEVRFGLRPDKEEPTIAPLLNIPTDHFKRLKYYSACFKNRRHAIGILSEAGITPKQINNYKMLQPMPPKETSEEGIGDCLKHYHKEMTMAKSYCEMKEEMDSTQGRSQEILISHQLARDAFQAARDATTEAALQVPQFGNQPVLAPLIPATPVYNAHRENQATQRQVASARAANDAAIVEREEHIEWVPAHMWGRFKASVVNNVRVSFSRRYGEVEQALFDVSDDFDDDTDDDDAIRANAGTAAVLPTATERPGPITPLNIDNVLRNMNVQQLNTVMARYNPAGRHEILRRMRMLYQVNELQPGVAPVMFQHIVALAQGVPGPRNTADGTGMAVQGQQPRLVVGGGAAAHALPSINVTPASPNPIWQQPNQGAQVQQHQNMPNPRLGAPRPSPNQQRSTFTPINSQPGFSAPLPGLQRKAPPQLLLRKERVPVQVYFQRIVRYVGSFTEEPSDATLLGWLTPSTGAIELTHAILLPVSAFSNYIRRVATGKYEVIESYPTPHGVHFGGSDTPHRTSYQLLKQAYTIMSSCSNREAELTKRWRATQGSMVHNNFRGSVWEGYAATLDKPLQLTCADRQGAFMFKRTNGDVACIPWEEKEKERAKVLQELAIIEAEEEAEEEAREAMEAAARIAMTM</sequence>
<feature type="region of interest" description="Disordered" evidence="2">
    <location>
        <begin position="589"/>
        <end position="651"/>
    </location>
</feature>
<evidence type="ECO:0000256" key="1">
    <source>
        <dbReference type="SAM" id="Coils"/>
    </source>
</evidence>
<dbReference type="AlphaFoldDB" id="A0A6G1JXA6"/>
<dbReference type="OrthoDB" id="3787206at2759"/>